<sequence>MKGAQTLAGALCSLPAFAGLAAAAVQLPFALPTTAGGRGGDRHSSAPLQQPGSTTPSDWPYRPLPWGDVNVLATTDTHGWLLGHQRNEPSFSGDWGDFYSFAHRLKEEAERRGVDLLLVDSGDRVDGNGLVDAEPSPHPKGYTALSIFSEMPYDVVTTGNHELYKYPVASYVSQVMSDKFGDRWVASNVNLTVRDQSTGATESRQLGNRFRKFTTQQGRKVTAFGPLFDFKAHAPGIDVVAPSKMVREAWFREAIASAPDFFLFVGHMSLRIEPDSEWSAIVEAIREIRDCVQEDDYSVSLAAGRYMETIGFMSVSGLDDPSEPPQFRRRYLDQNRNSYAYHTTPDFDTDKGRAITQELAETAKRFNLTERFGVAPQDYFLHRFPPTSPNSILHLLTTEVLPLLIRRDDRSSAPFTVLNSGSVRFDVFKGDFTRNDQWIILPFTNNFLYLPSVPRRLAAKLLHHLNLVGEHGLASSANAETLTAAEQASLARFVAKHGSHILASRDSAALEHAHRRSLAASVSASAQGGKWRPRRPSEGYVTLDACGGSDRGEQLGDDTAHRPFRSARQPVFVATELPPGEDETVDVVFFDFIAIDVVRGLNALGGKEDGGRYALEEVQTYIDPEELTANTLMETYAKRAWN</sequence>
<dbReference type="InterPro" id="IPR029052">
    <property type="entry name" value="Metallo-depent_PP-like"/>
</dbReference>
<feature type="domain" description="Putative 5'-nucleotidase C-terminal" evidence="4">
    <location>
        <begin position="378"/>
        <end position="597"/>
    </location>
</feature>
<keyword evidence="2" id="KW-0732">Signal</keyword>
<dbReference type="Pfam" id="PF00149">
    <property type="entry name" value="Metallophos"/>
    <property type="match status" value="1"/>
</dbReference>
<dbReference type="InterPro" id="IPR053828">
    <property type="entry name" value="Nucleosidase_C"/>
</dbReference>
<evidence type="ECO:0000256" key="2">
    <source>
        <dbReference type="SAM" id="SignalP"/>
    </source>
</evidence>
<dbReference type="GO" id="GO:0005829">
    <property type="term" value="C:cytosol"/>
    <property type="evidence" value="ECO:0007669"/>
    <property type="project" value="TreeGrafter"/>
</dbReference>
<evidence type="ECO:0000259" key="4">
    <source>
        <dbReference type="Pfam" id="PF21953"/>
    </source>
</evidence>
<dbReference type="SUPFAM" id="SSF55816">
    <property type="entry name" value="5'-nucleotidase (syn. UDP-sugar hydrolase), C-terminal domain"/>
    <property type="match status" value="1"/>
</dbReference>
<dbReference type="Gene3D" id="3.60.21.10">
    <property type="match status" value="1"/>
</dbReference>
<reference evidence="5 6" key="1">
    <citation type="submission" date="2021-12" db="EMBL/GenBank/DDBJ databases">
        <title>High titer production of polyol ester of fatty acids by Rhodotorula paludigena BS15 towards product separation-free biomass refinery.</title>
        <authorList>
            <person name="Mano J."/>
            <person name="Ono H."/>
            <person name="Tanaka T."/>
            <person name="Naito K."/>
            <person name="Sushida H."/>
            <person name="Ike M."/>
            <person name="Tokuyasu K."/>
            <person name="Kitaoka M."/>
        </authorList>
    </citation>
    <scope>NUCLEOTIDE SEQUENCE [LARGE SCALE GENOMIC DNA]</scope>
    <source>
        <strain evidence="5 6">BS15</strain>
    </source>
</reference>
<dbReference type="InterPro" id="IPR036907">
    <property type="entry name" value="5'-Nucleotdase_C_sf"/>
</dbReference>
<dbReference type="PIRSF" id="PIRSF017316">
    <property type="entry name" value="Pesterase_C1039"/>
    <property type="match status" value="1"/>
</dbReference>
<feature type="domain" description="Calcineurin-like phosphoesterase" evidence="3">
    <location>
        <begin position="70"/>
        <end position="271"/>
    </location>
</feature>
<proteinExistence type="predicted"/>
<evidence type="ECO:0008006" key="7">
    <source>
        <dbReference type="Google" id="ProtNLM"/>
    </source>
</evidence>
<dbReference type="EMBL" id="BQKY01000014">
    <property type="protein sequence ID" value="GJN93528.1"/>
    <property type="molecule type" value="Genomic_DNA"/>
</dbReference>
<dbReference type="Gene3D" id="3.90.780.10">
    <property type="entry name" value="5'-Nucleotidase, C-terminal domain"/>
    <property type="match status" value="2"/>
</dbReference>
<accession>A0AAV5GTJ1</accession>
<evidence type="ECO:0000313" key="5">
    <source>
        <dbReference type="EMBL" id="GJN93528.1"/>
    </source>
</evidence>
<dbReference type="InterPro" id="IPR014485">
    <property type="entry name" value="Pesterase_C1039"/>
</dbReference>
<protein>
    <recommendedName>
        <fullName evidence="7">Calcineurin-like phosphoesterase domain-containing protein</fullName>
    </recommendedName>
</protein>
<dbReference type="SUPFAM" id="SSF56300">
    <property type="entry name" value="Metallo-dependent phosphatases"/>
    <property type="match status" value="1"/>
</dbReference>
<evidence type="ECO:0000256" key="1">
    <source>
        <dbReference type="SAM" id="MobiDB-lite"/>
    </source>
</evidence>
<dbReference type="InterPro" id="IPR006179">
    <property type="entry name" value="5_nucleotidase/apyrase"/>
</dbReference>
<name>A0AAV5GTJ1_9BASI</name>
<organism evidence="5 6">
    <name type="scientific">Rhodotorula paludigena</name>
    <dbReference type="NCBI Taxonomy" id="86838"/>
    <lineage>
        <taxon>Eukaryota</taxon>
        <taxon>Fungi</taxon>
        <taxon>Dikarya</taxon>
        <taxon>Basidiomycota</taxon>
        <taxon>Pucciniomycotina</taxon>
        <taxon>Microbotryomycetes</taxon>
        <taxon>Sporidiobolales</taxon>
        <taxon>Sporidiobolaceae</taxon>
        <taxon>Rhodotorula</taxon>
    </lineage>
</organism>
<dbReference type="Pfam" id="PF21953">
    <property type="entry name" value="NadN_nucleosid_C"/>
    <property type="match status" value="1"/>
</dbReference>
<dbReference type="AlphaFoldDB" id="A0AAV5GTJ1"/>
<evidence type="ECO:0000313" key="6">
    <source>
        <dbReference type="Proteomes" id="UP001342314"/>
    </source>
</evidence>
<dbReference type="GO" id="GO:0016787">
    <property type="term" value="F:hydrolase activity"/>
    <property type="evidence" value="ECO:0007669"/>
    <property type="project" value="InterPro"/>
</dbReference>
<dbReference type="InterPro" id="IPR004843">
    <property type="entry name" value="Calcineurin-like_PHP"/>
</dbReference>
<comment type="caution">
    <text evidence="5">The sequence shown here is derived from an EMBL/GenBank/DDBJ whole genome shotgun (WGS) entry which is preliminary data.</text>
</comment>
<feature type="signal peptide" evidence="2">
    <location>
        <begin position="1"/>
        <end position="23"/>
    </location>
</feature>
<feature type="chain" id="PRO_5043327302" description="Calcineurin-like phosphoesterase domain-containing protein" evidence="2">
    <location>
        <begin position="24"/>
        <end position="642"/>
    </location>
</feature>
<feature type="region of interest" description="Disordered" evidence="1">
    <location>
        <begin position="35"/>
        <end position="60"/>
    </location>
</feature>
<keyword evidence="6" id="KW-1185">Reference proteome</keyword>
<dbReference type="PANTHER" id="PTHR11575">
    <property type="entry name" value="5'-NUCLEOTIDASE-RELATED"/>
    <property type="match status" value="1"/>
</dbReference>
<feature type="compositionally biased region" description="Polar residues" evidence="1">
    <location>
        <begin position="46"/>
        <end position="57"/>
    </location>
</feature>
<dbReference type="GO" id="GO:0009166">
    <property type="term" value="P:nucleotide catabolic process"/>
    <property type="evidence" value="ECO:0007669"/>
    <property type="project" value="InterPro"/>
</dbReference>
<dbReference type="Proteomes" id="UP001342314">
    <property type="component" value="Unassembled WGS sequence"/>
</dbReference>
<dbReference type="PANTHER" id="PTHR11575:SF22">
    <property type="entry name" value="ADL392WP"/>
    <property type="match status" value="1"/>
</dbReference>
<gene>
    <name evidence="5" type="ORF">Rhopal_006585-T1</name>
</gene>
<evidence type="ECO:0000259" key="3">
    <source>
        <dbReference type="Pfam" id="PF00149"/>
    </source>
</evidence>